<evidence type="ECO:0000313" key="3">
    <source>
        <dbReference type="Proteomes" id="UP001148482"/>
    </source>
</evidence>
<reference evidence="2" key="1">
    <citation type="submission" date="2022-11" db="EMBL/GenBank/DDBJ databases">
        <title>Salinimicrobium profundisediminis sp. nov., isolated from deep-sea sediment of the Mariana Trench.</title>
        <authorList>
            <person name="Fu H."/>
        </authorList>
    </citation>
    <scope>NUCLEOTIDE SEQUENCE</scope>
    <source>
        <strain evidence="2">MT39</strain>
    </source>
</reference>
<keyword evidence="1" id="KW-0472">Membrane</keyword>
<gene>
    <name evidence="2" type="ORF">OQ279_17060</name>
</gene>
<protein>
    <submittedName>
        <fullName evidence="2">YcxB family protein</fullName>
    </submittedName>
</protein>
<feature type="transmembrane region" description="Helical" evidence="1">
    <location>
        <begin position="20"/>
        <end position="43"/>
    </location>
</feature>
<sequence length="159" mass="18290">MKTQHLSQFDRIKIFLNEYFFGYGVFFTIVRLIGGPLILIMGLNLYFTGDTKPGVGYAGFMIAFGIYYILKPLIIILTKKSWFQNFDLSYKIEPDKIVVQSEKSKSDLDYSDLVSILKRKTYYALRTKSKQGIYLPIKYLEPAELSILDGLKKTNGNNV</sequence>
<evidence type="ECO:0000256" key="1">
    <source>
        <dbReference type="SAM" id="Phobius"/>
    </source>
</evidence>
<keyword evidence="3" id="KW-1185">Reference proteome</keyword>
<accession>A0A9X3D041</accession>
<dbReference type="AlphaFoldDB" id="A0A9X3D041"/>
<keyword evidence="1" id="KW-0812">Transmembrane</keyword>
<evidence type="ECO:0000313" key="2">
    <source>
        <dbReference type="EMBL" id="MCX2839838.1"/>
    </source>
</evidence>
<dbReference type="RefSeq" id="WP_266071255.1">
    <property type="nucleotide sequence ID" value="NZ_JAPJDA010000043.1"/>
</dbReference>
<dbReference type="EMBL" id="JAPJDA010000043">
    <property type="protein sequence ID" value="MCX2839838.1"/>
    <property type="molecule type" value="Genomic_DNA"/>
</dbReference>
<proteinExistence type="predicted"/>
<name>A0A9X3D041_9FLAO</name>
<dbReference type="Proteomes" id="UP001148482">
    <property type="component" value="Unassembled WGS sequence"/>
</dbReference>
<feature type="transmembrane region" description="Helical" evidence="1">
    <location>
        <begin position="55"/>
        <end position="77"/>
    </location>
</feature>
<organism evidence="2 3">
    <name type="scientific">Salinimicrobium profundisediminis</name>
    <dbReference type="NCBI Taxonomy" id="2994553"/>
    <lineage>
        <taxon>Bacteria</taxon>
        <taxon>Pseudomonadati</taxon>
        <taxon>Bacteroidota</taxon>
        <taxon>Flavobacteriia</taxon>
        <taxon>Flavobacteriales</taxon>
        <taxon>Flavobacteriaceae</taxon>
        <taxon>Salinimicrobium</taxon>
    </lineage>
</organism>
<keyword evidence="1" id="KW-1133">Transmembrane helix</keyword>
<comment type="caution">
    <text evidence="2">The sequence shown here is derived from an EMBL/GenBank/DDBJ whole genome shotgun (WGS) entry which is preliminary data.</text>
</comment>